<gene>
    <name evidence="2" type="ORF">PPACK8108_LOCUS23444</name>
</gene>
<feature type="region of interest" description="Disordered" evidence="1">
    <location>
        <begin position="90"/>
        <end position="114"/>
    </location>
</feature>
<evidence type="ECO:0000256" key="1">
    <source>
        <dbReference type="SAM" id="MobiDB-lite"/>
    </source>
</evidence>
<comment type="caution">
    <text evidence="2">The sequence shown here is derived from an EMBL/GenBank/DDBJ whole genome shotgun (WGS) entry which is preliminary data.</text>
</comment>
<proteinExistence type="predicted"/>
<protein>
    <submittedName>
        <fullName evidence="2">Uncharacterized protein</fullName>
    </submittedName>
</protein>
<keyword evidence="3" id="KW-1185">Reference proteome</keyword>
<reference evidence="2" key="1">
    <citation type="submission" date="2022-06" db="EMBL/GenBank/DDBJ databases">
        <authorList>
            <consortium name="SYNGENTA / RWTH Aachen University"/>
        </authorList>
    </citation>
    <scope>NUCLEOTIDE SEQUENCE</scope>
</reference>
<sequence>MSSRNKQLVLIAFKLLMIKDLMPGSYSMLEEMLPNLGEAAPTPVNDEQLFRFPKDNGDIREGEDMNQPALNSDIITNDIIVPPLATQINSSKSQKTSDSWNLNPNSHQKTSKSALSPTTYAELYEAKTDCEYRSDYESGCISLEREKWSKESDLRMTQEEVKKELEYKKPEYAKEESDKDLVYAREEKEKDCELKLLLAEKEKEALKRKEGPDLLLAVVGSSHSLAEISEIAKILNVD</sequence>
<organism evidence="2 3">
    <name type="scientific">Phakopsora pachyrhizi</name>
    <name type="common">Asian soybean rust disease fungus</name>
    <dbReference type="NCBI Taxonomy" id="170000"/>
    <lineage>
        <taxon>Eukaryota</taxon>
        <taxon>Fungi</taxon>
        <taxon>Dikarya</taxon>
        <taxon>Basidiomycota</taxon>
        <taxon>Pucciniomycotina</taxon>
        <taxon>Pucciniomycetes</taxon>
        <taxon>Pucciniales</taxon>
        <taxon>Phakopsoraceae</taxon>
        <taxon>Phakopsora</taxon>
    </lineage>
</organism>
<evidence type="ECO:0000313" key="3">
    <source>
        <dbReference type="Proteomes" id="UP001153365"/>
    </source>
</evidence>
<dbReference type="EMBL" id="CALTRL010005984">
    <property type="protein sequence ID" value="CAH7688474.1"/>
    <property type="molecule type" value="Genomic_DNA"/>
</dbReference>
<dbReference type="Proteomes" id="UP001153365">
    <property type="component" value="Unassembled WGS sequence"/>
</dbReference>
<name>A0AAV0BPA2_PHAPC</name>
<evidence type="ECO:0000313" key="2">
    <source>
        <dbReference type="EMBL" id="CAH7688474.1"/>
    </source>
</evidence>
<accession>A0AAV0BPA2</accession>
<dbReference type="AlphaFoldDB" id="A0AAV0BPA2"/>